<gene>
    <name evidence="4" type="ORF">G5B36_10515</name>
    <name evidence="3" type="ORF">L0N08_07525</name>
</gene>
<dbReference type="NCBIfam" id="NF046042">
    <property type="entry name" value="LicT"/>
    <property type="match status" value="1"/>
</dbReference>
<dbReference type="GO" id="GO:0003723">
    <property type="term" value="F:RNA binding"/>
    <property type="evidence" value="ECO:0007669"/>
    <property type="project" value="InterPro"/>
</dbReference>
<dbReference type="InterPro" id="IPR036634">
    <property type="entry name" value="PRD_sf"/>
</dbReference>
<dbReference type="Proteomes" id="UP001299608">
    <property type="component" value="Unassembled WGS sequence"/>
</dbReference>
<dbReference type="EMBL" id="JAKNGE010000007">
    <property type="protein sequence ID" value="MCG4745256.1"/>
    <property type="molecule type" value="Genomic_DNA"/>
</dbReference>
<dbReference type="Pfam" id="PF00874">
    <property type="entry name" value="PRD"/>
    <property type="match status" value="2"/>
</dbReference>
<sequence length="276" mass="31925">MKVLKILNNNFILVKNAKGQEEIIMGRGLRFKTQVGGCLEEKDVERRFVSGQGGILKDYSRMIEGIPQETLEVIQEAVDAAGSSLSCALDSQAFFTLLDHLIYAMERSQKGIVLQNRLLWEVKKFYPREYRAGKDAVDYLNQRLGLRLPEEEAGNIAFHLVNAQTEGMTMERTMSSVKMVKDILTVVQFHMKKELDTESLYFSRFVTHLQFFVQRLLEGRMLEEKDSFLYEQISRQYPNELEAAMKISGYVETSTKTVITREEILYLTIHITRVFR</sequence>
<evidence type="ECO:0000259" key="2">
    <source>
        <dbReference type="PROSITE" id="PS51372"/>
    </source>
</evidence>
<dbReference type="RefSeq" id="WP_117559925.1">
    <property type="nucleotide sequence ID" value="NZ_BAABZL010000001.1"/>
</dbReference>
<evidence type="ECO:0000313" key="6">
    <source>
        <dbReference type="Proteomes" id="UP001299608"/>
    </source>
</evidence>
<accession>A0AAW5BVJ0</accession>
<feature type="domain" description="PRD" evidence="2">
    <location>
        <begin position="171"/>
        <end position="276"/>
    </location>
</feature>
<reference evidence="4 5" key="1">
    <citation type="journal article" date="2020" name="Cell Host Microbe">
        <title>Functional and Genomic Variation between Human-Derived Isolates of Lachnospiraceae Reveals Inter- and Intra-Species Diversity.</title>
        <authorList>
            <person name="Sorbara M.T."/>
            <person name="Littmann E.R."/>
            <person name="Fontana E."/>
            <person name="Moody T.U."/>
            <person name="Kohout C.E."/>
            <person name="Gjonbalaj M."/>
            <person name="Eaton V."/>
            <person name="Seok R."/>
            <person name="Leiner I.M."/>
            <person name="Pamer E.G."/>
        </authorList>
    </citation>
    <scope>NUCLEOTIDE SEQUENCE [LARGE SCALE GENOMIC DNA]</scope>
    <source>
        <strain evidence="4 5">MSK.1.17</strain>
    </source>
</reference>
<dbReference type="PANTHER" id="PTHR30185:SF15">
    <property type="entry name" value="CRYPTIC BETA-GLUCOSIDE BGL OPERON ANTITERMINATOR"/>
    <property type="match status" value="1"/>
</dbReference>
<dbReference type="SMART" id="SM01061">
    <property type="entry name" value="CAT_RBD"/>
    <property type="match status" value="1"/>
</dbReference>
<dbReference type="InterPro" id="IPR011608">
    <property type="entry name" value="PRD"/>
</dbReference>
<dbReference type="SUPFAM" id="SSF50151">
    <property type="entry name" value="SacY-like RNA-binding domain"/>
    <property type="match status" value="1"/>
</dbReference>
<evidence type="ECO:0000256" key="1">
    <source>
        <dbReference type="ARBA" id="ARBA00022737"/>
    </source>
</evidence>
<dbReference type="InterPro" id="IPR036650">
    <property type="entry name" value="CAT_RNA-bd_dom_sf"/>
</dbReference>
<dbReference type="Gene3D" id="2.30.24.10">
    <property type="entry name" value="CAT RNA-binding domain"/>
    <property type="match status" value="1"/>
</dbReference>
<evidence type="ECO:0000313" key="4">
    <source>
        <dbReference type="EMBL" id="NSJ49131.1"/>
    </source>
</evidence>
<dbReference type="GeneID" id="97206330"/>
<dbReference type="InterPro" id="IPR050661">
    <property type="entry name" value="BglG_antiterminators"/>
</dbReference>
<evidence type="ECO:0000313" key="5">
    <source>
        <dbReference type="Proteomes" id="UP000669239"/>
    </source>
</evidence>
<dbReference type="Pfam" id="PF03123">
    <property type="entry name" value="CAT_RBD"/>
    <property type="match status" value="1"/>
</dbReference>
<keyword evidence="5" id="KW-1185">Reference proteome</keyword>
<keyword evidence="1" id="KW-0677">Repeat</keyword>
<dbReference type="Proteomes" id="UP000669239">
    <property type="component" value="Unassembled WGS sequence"/>
</dbReference>
<dbReference type="InterPro" id="IPR004341">
    <property type="entry name" value="CAT_RNA-bd_dom"/>
</dbReference>
<organism evidence="3 6">
    <name type="scientific">Enterocloster aldenensis</name>
    <dbReference type="NCBI Taxonomy" id="358742"/>
    <lineage>
        <taxon>Bacteria</taxon>
        <taxon>Bacillati</taxon>
        <taxon>Bacillota</taxon>
        <taxon>Clostridia</taxon>
        <taxon>Lachnospirales</taxon>
        <taxon>Lachnospiraceae</taxon>
        <taxon>Enterocloster</taxon>
    </lineage>
</organism>
<comment type="caution">
    <text evidence="3">The sequence shown here is derived from an EMBL/GenBank/DDBJ whole genome shotgun (WGS) entry which is preliminary data.</text>
</comment>
<dbReference type="PANTHER" id="PTHR30185">
    <property type="entry name" value="CRYPTIC BETA-GLUCOSIDE BGL OPERON ANTITERMINATOR"/>
    <property type="match status" value="1"/>
</dbReference>
<proteinExistence type="predicted"/>
<dbReference type="AlphaFoldDB" id="A0AAW5BVJ0"/>
<dbReference type="Gene3D" id="1.10.1790.10">
    <property type="entry name" value="PRD domain"/>
    <property type="match status" value="2"/>
</dbReference>
<protein>
    <submittedName>
        <fullName evidence="3">PRD domain-containing protein</fullName>
    </submittedName>
</protein>
<dbReference type="GO" id="GO:0006355">
    <property type="term" value="P:regulation of DNA-templated transcription"/>
    <property type="evidence" value="ECO:0007669"/>
    <property type="project" value="InterPro"/>
</dbReference>
<dbReference type="EMBL" id="JAAITT010000012">
    <property type="protein sequence ID" value="NSJ49131.1"/>
    <property type="molecule type" value="Genomic_DNA"/>
</dbReference>
<feature type="domain" description="PRD" evidence="2">
    <location>
        <begin position="65"/>
        <end position="170"/>
    </location>
</feature>
<dbReference type="PROSITE" id="PS51372">
    <property type="entry name" value="PRD_2"/>
    <property type="match status" value="2"/>
</dbReference>
<evidence type="ECO:0000313" key="3">
    <source>
        <dbReference type="EMBL" id="MCG4745256.1"/>
    </source>
</evidence>
<reference evidence="3" key="3">
    <citation type="submission" date="2022-01" db="EMBL/GenBank/DDBJ databases">
        <title>Collection of gut derived symbiotic bacterial strains cultured from healthy donors.</title>
        <authorList>
            <person name="Lin H."/>
            <person name="Kohout C."/>
            <person name="Waligurski E."/>
            <person name="Pamer E.G."/>
        </authorList>
    </citation>
    <scope>NUCLEOTIDE SEQUENCE</scope>
    <source>
        <strain evidence="3">DFI.6.55</strain>
    </source>
</reference>
<dbReference type="SUPFAM" id="SSF63520">
    <property type="entry name" value="PTS-regulatory domain, PRD"/>
    <property type="match status" value="2"/>
</dbReference>
<name>A0AAW5BVJ0_9FIRM</name>
<reference evidence="4" key="2">
    <citation type="submission" date="2020-02" db="EMBL/GenBank/DDBJ databases">
        <authorList>
            <person name="Littmann E."/>
            <person name="Sorbara M."/>
        </authorList>
    </citation>
    <scope>NUCLEOTIDE SEQUENCE</scope>
    <source>
        <strain evidence="4">MSK.1.17</strain>
    </source>
</reference>